<organism evidence="7 8">
    <name type="scientific">Thalictrum thalictroides</name>
    <name type="common">Rue-anemone</name>
    <name type="synonym">Anemone thalictroides</name>
    <dbReference type="NCBI Taxonomy" id="46969"/>
    <lineage>
        <taxon>Eukaryota</taxon>
        <taxon>Viridiplantae</taxon>
        <taxon>Streptophyta</taxon>
        <taxon>Embryophyta</taxon>
        <taxon>Tracheophyta</taxon>
        <taxon>Spermatophyta</taxon>
        <taxon>Magnoliopsida</taxon>
        <taxon>Ranunculales</taxon>
        <taxon>Ranunculaceae</taxon>
        <taxon>Thalictroideae</taxon>
        <taxon>Thalictrum</taxon>
    </lineage>
</organism>
<dbReference type="Pfam" id="PF08711">
    <property type="entry name" value="Med26"/>
    <property type="match status" value="1"/>
</dbReference>
<feature type="compositionally biased region" description="Polar residues" evidence="4">
    <location>
        <begin position="540"/>
        <end position="555"/>
    </location>
</feature>
<feature type="region of interest" description="Disordered" evidence="4">
    <location>
        <begin position="1250"/>
        <end position="1290"/>
    </location>
</feature>
<feature type="compositionally biased region" description="Polar residues" evidence="4">
    <location>
        <begin position="911"/>
        <end position="921"/>
    </location>
</feature>
<sequence>MLPVPALGSTTTVVGSDSTASVTSDSFLKDGRKVSVGDCALFKPLQDTSPPFIGIIRSLTLDKEKYLKLGVNWLYRPADVKLSKGILLESAPNEIFYSFHKDEIPAASLLHPCKVAFLRKGVELPSGISSFVCRRVYDTSNKRLWWLTDQDYINERQEEVDQLLDKTRVEMHATTQSGGRSPKPVNGPTSTPQLKPSSDGVQHSTTSFSSQVKARKRDRSDPASEIIKKERSVKIDDGNAGLFKSESTLKSEIAKITDKGALVDLEGVEKIVQLMQPDRADKKIGLSGRMILADVITVTDKYECLGKFVQLKGLSVLDDWLQEVHKGKTGDGNIAKESDKVVEDFLFALLRALDKLPVDLHALQTCNVGKSVNHLRSHKNVEIQKKARGLVDTWKKRVEAEMNMNDAKSGPNQTVSWPNKTGFSEVPHGGSRRAGGSSEIPSKNSGTQLSESKSPPVKVGHGDFSSKMASSPGLGKSSPVAIPKDSPCKMPVGCSASDVPLSTIREEKSSSSSQSQNNSQSCSSDHAKPLGSSWKEDARSSTAGSLNASKTSNSAARHRKSSNGAVGSAVSGVSTERKTTFDKVPLVGSGERTVDVSTLDNGSNQRLIVRLPNLGRSPARSSNGGSLDDPSTIASRVSSPRFPEKHDHFDRRVKAKSDSYRTNTVAGVNKDSQHRSDVKDELADEGDESPDGFLYEEHDRTSDEAGKVLEALKGTCSSPGVYKGSYANDQKPGKSHEASFRSINVLIESCVKSEALPSMPIGDDRGMNLLASVAAGEMSKSEQISPLGSPGRSSSVLEDLNPVNDAKRLCTEDVAVQSQVQPDHSADGDSSKQVHVISPFQVKGAEPHGALVSLSSNLEDGGKASFVDQKPAKEHNEHFVVVERPDKVASMSVVMFSADKREEGAGIEGADSQNTHVSSRNGDGIQDLGPLPESSFNMKINNADEKIAENSISTTASDLACRSVGDACDIGNATTSVKAEKEAVGETPSCEPSETGVENKNLVHKRLGDGMLTEHKLSSALKGDVKGSTEVAELSGGYVADTKNVNARIDCVDAKTNIKQNESQKADLASSALKNVDNNTAVGVGSSVLDHDNGVDSISERKDLIEGPSLDKDSPRSPAQEDPKCVKPGIEVSQLEECVSTTEASSSSVAARPDMGAKLDFDLNEGFPVDEGDPVMSVAVGCSSVLDVHGSLSSLSPMSNGLPLVPVAAAARGPFVPPENLLRNTGGWKGSAATSAFRPAEPRKILEMPLTTSDIPPDGGCNKQGRPPLDIDLNEPDDRSQDDTLLPGQGLGLVPEVLNVHDYRRNEGLVSSHAPIRSFGGLDLDLNRVDDDTEIGQSSTGTSTARRFEVLSVRQPSSSGYSNGEVNVLRNFDLNNGPGFDEAGIEQPPARQYTKSSMPFLPSVSGIRMNGAEYGSLSSWFPPGNSYPAVAIPSILPDRGEQAYPVVSTAGGQRILGPPTGGITFGPDGYRGPVLSSSPAVAFPPGTPFSYPGFPFGTNFPLPSTSFSSGSAMYLDSSSTAGLCFPAVPSQLVGAAAASAVSSHYPRPYVISLPDGSTNGMAENSRRWVRQGLDLNAGPAGTDIEGRDERLPSASRQFSGASSQTLAEEQMRMFQAAGAGLKRKEPEGGWDTERFSYKQPSWQ</sequence>
<dbReference type="InterPro" id="IPR043151">
    <property type="entry name" value="BAH_sf"/>
</dbReference>
<feature type="compositionally biased region" description="Low complexity" evidence="4">
    <location>
        <begin position="510"/>
        <end position="524"/>
    </location>
</feature>
<reference evidence="7 8" key="1">
    <citation type="submission" date="2020-06" db="EMBL/GenBank/DDBJ databases">
        <title>Transcriptomic and genomic resources for Thalictrum thalictroides and T. hernandezii: Facilitating candidate gene discovery in an emerging model plant lineage.</title>
        <authorList>
            <person name="Arias T."/>
            <person name="Riano-Pachon D.M."/>
            <person name="Di Stilio V.S."/>
        </authorList>
    </citation>
    <scope>NUCLEOTIDE SEQUENCE [LARGE SCALE GENOMIC DNA]</scope>
    <source>
        <strain evidence="8">cv. WT478/WT964</strain>
        <tissue evidence="7">Leaves</tissue>
    </source>
</reference>
<dbReference type="CDD" id="cd00183">
    <property type="entry name" value="TFIIS_I"/>
    <property type="match status" value="1"/>
</dbReference>
<feature type="compositionally biased region" description="Basic and acidic residues" evidence="4">
    <location>
        <begin position="671"/>
        <end position="681"/>
    </location>
</feature>
<feature type="compositionally biased region" description="Polar residues" evidence="4">
    <location>
        <begin position="439"/>
        <end position="453"/>
    </location>
</feature>
<dbReference type="InterPro" id="IPR017923">
    <property type="entry name" value="TFIIS_N"/>
</dbReference>
<comment type="subcellular location">
    <subcellularLocation>
        <location evidence="1 3">Nucleus</location>
    </subcellularLocation>
</comment>
<feature type="region of interest" description="Disordered" evidence="4">
    <location>
        <begin position="1619"/>
        <end position="1643"/>
    </location>
</feature>
<dbReference type="InterPro" id="IPR003617">
    <property type="entry name" value="TFIIS/CRSP70_N_sub"/>
</dbReference>
<dbReference type="PROSITE" id="PS51319">
    <property type="entry name" value="TFIIS_N"/>
    <property type="match status" value="1"/>
</dbReference>
<feature type="compositionally biased region" description="Polar residues" evidence="4">
    <location>
        <begin position="410"/>
        <end position="422"/>
    </location>
</feature>
<evidence type="ECO:0000256" key="3">
    <source>
        <dbReference type="PROSITE-ProRule" id="PRU00649"/>
    </source>
</evidence>
<accession>A0A7J6X366</accession>
<feature type="region of interest" description="Disordered" evidence="4">
    <location>
        <begin position="1082"/>
        <end position="1125"/>
    </location>
</feature>
<evidence type="ECO:0000256" key="1">
    <source>
        <dbReference type="ARBA" id="ARBA00004123"/>
    </source>
</evidence>
<dbReference type="Pfam" id="PF01426">
    <property type="entry name" value="BAH"/>
    <property type="match status" value="1"/>
</dbReference>
<comment type="caution">
    <text evidence="7">The sequence shown here is derived from an EMBL/GenBank/DDBJ whole genome shotgun (WGS) entry which is preliminary data.</text>
</comment>
<evidence type="ECO:0000313" key="7">
    <source>
        <dbReference type="EMBL" id="KAF5203228.1"/>
    </source>
</evidence>
<evidence type="ECO:0000313" key="8">
    <source>
        <dbReference type="Proteomes" id="UP000554482"/>
    </source>
</evidence>
<feature type="region of interest" description="Disordered" evidence="4">
    <location>
        <begin position="1574"/>
        <end position="1607"/>
    </location>
</feature>
<feature type="domain" description="TFIIS N-terminal" evidence="6">
    <location>
        <begin position="315"/>
        <end position="401"/>
    </location>
</feature>
<dbReference type="PANTHER" id="PTHR46548">
    <property type="entry name" value="BAH AND TFIIS DOMAIN-CONTAINING PROTEIN-RELATED"/>
    <property type="match status" value="1"/>
</dbReference>
<feature type="compositionally biased region" description="Basic and acidic residues" evidence="4">
    <location>
        <begin position="1089"/>
        <end position="1125"/>
    </location>
</feature>
<feature type="domain" description="BAH" evidence="5">
    <location>
        <begin position="32"/>
        <end position="148"/>
    </location>
</feature>
<gene>
    <name evidence="7" type="ORF">FRX31_007187</name>
</gene>
<dbReference type="Gene3D" id="2.30.30.490">
    <property type="match status" value="1"/>
</dbReference>
<feature type="compositionally biased region" description="Basic and acidic residues" evidence="4">
    <location>
        <begin position="218"/>
        <end position="230"/>
    </location>
</feature>
<feature type="compositionally biased region" description="Basic and acidic residues" evidence="4">
    <location>
        <begin position="1622"/>
        <end position="1636"/>
    </location>
</feature>
<evidence type="ECO:0000259" key="6">
    <source>
        <dbReference type="PROSITE" id="PS51319"/>
    </source>
</evidence>
<dbReference type="Proteomes" id="UP000554482">
    <property type="component" value="Unassembled WGS sequence"/>
</dbReference>
<dbReference type="PROSITE" id="PS51038">
    <property type="entry name" value="BAH"/>
    <property type="match status" value="1"/>
</dbReference>
<feature type="compositionally biased region" description="Polar residues" evidence="4">
    <location>
        <begin position="1594"/>
        <end position="1607"/>
    </location>
</feature>
<feature type="region of interest" description="Disordered" evidence="4">
    <location>
        <begin position="402"/>
        <end position="701"/>
    </location>
</feature>
<dbReference type="PANTHER" id="PTHR46548:SF1">
    <property type="entry name" value="BAH AND TFIIS DOMAIN-CONTAINING PROTEIN-RELATED"/>
    <property type="match status" value="1"/>
</dbReference>
<dbReference type="Gene3D" id="1.20.930.10">
    <property type="entry name" value="Conserved domain common to transcription factors TFIIS, elongin A, CRSP70"/>
    <property type="match status" value="1"/>
</dbReference>
<dbReference type="SUPFAM" id="SSF47676">
    <property type="entry name" value="Conserved domain common to transcription factors TFIIS, elongin A, CRSP70"/>
    <property type="match status" value="1"/>
</dbReference>
<feature type="compositionally biased region" description="Polar residues" evidence="4">
    <location>
        <begin position="187"/>
        <end position="212"/>
    </location>
</feature>
<feature type="compositionally biased region" description="Basic and acidic residues" evidence="4">
    <location>
        <begin position="642"/>
        <end position="659"/>
    </location>
</feature>
<feature type="region of interest" description="Disordered" evidence="4">
    <location>
        <begin position="904"/>
        <end position="931"/>
    </location>
</feature>
<name>A0A7J6X366_THATH</name>
<keyword evidence="2 3" id="KW-0539">Nucleus</keyword>
<evidence type="ECO:0000256" key="4">
    <source>
        <dbReference type="SAM" id="MobiDB-lite"/>
    </source>
</evidence>
<dbReference type="GO" id="GO:0003682">
    <property type="term" value="F:chromatin binding"/>
    <property type="evidence" value="ECO:0007669"/>
    <property type="project" value="InterPro"/>
</dbReference>
<evidence type="ECO:0000259" key="5">
    <source>
        <dbReference type="PROSITE" id="PS51038"/>
    </source>
</evidence>
<keyword evidence="8" id="KW-1185">Reference proteome</keyword>
<dbReference type="GO" id="GO:0005634">
    <property type="term" value="C:nucleus"/>
    <property type="evidence" value="ECO:0007669"/>
    <property type="project" value="UniProtKB-SubCell"/>
</dbReference>
<evidence type="ECO:0000256" key="2">
    <source>
        <dbReference type="ARBA" id="ARBA00023242"/>
    </source>
</evidence>
<feature type="compositionally biased region" description="Low complexity" evidence="4">
    <location>
        <begin position="562"/>
        <end position="574"/>
    </location>
</feature>
<protein>
    <submittedName>
        <fullName evidence="7">Bah domain</fullName>
    </submittedName>
</protein>
<feature type="compositionally biased region" description="Polar residues" evidence="4">
    <location>
        <begin position="595"/>
        <end position="606"/>
    </location>
</feature>
<dbReference type="InterPro" id="IPR001025">
    <property type="entry name" value="BAH_dom"/>
</dbReference>
<dbReference type="OrthoDB" id="1917005at2759"/>
<dbReference type="SMART" id="SM00439">
    <property type="entry name" value="BAH"/>
    <property type="match status" value="1"/>
</dbReference>
<dbReference type="InterPro" id="IPR035441">
    <property type="entry name" value="TFIIS/LEDGF_dom_sf"/>
</dbReference>
<dbReference type="SMART" id="SM00509">
    <property type="entry name" value="TFS2N"/>
    <property type="match status" value="1"/>
</dbReference>
<proteinExistence type="predicted"/>
<feature type="region of interest" description="Disordered" evidence="4">
    <location>
        <begin position="172"/>
        <end position="230"/>
    </location>
</feature>
<dbReference type="EMBL" id="JABWDY010007089">
    <property type="protein sequence ID" value="KAF5203228.1"/>
    <property type="molecule type" value="Genomic_DNA"/>
</dbReference>